<organism evidence="4 5">
    <name type="scientific">Acipenser oxyrinchus oxyrinchus</name>
    <dbReference type="NCBI Taxonomy" id="40147"/>
    <lineage>
        <taxon>Eukaryota</taxon>
        <taxon>Metazoa</taxon>
        <taxon>Chordata</taxon>
        <taxon>Craniata</taxon>
        <taxon>Vertebrata</taxon>
        <taxon>Euteleostomi</taxon>
        <taxon>Actinopterygii</taxon>
        <taxon>Chondrostei</taxon>
        <taxon>Acipenseriformes</taxon>
        <taxon>Acipenseridae</taxon>
        <taxon>Acipenser</taxon>
    </lineage>
</organism>
<protein>
    <recommendedName>
        <fullName evidence="6">Perilipin 1</fullName>
    </recommendedName>
</protein>
<sequence>MAEEHDQNDEVSVVSRLACLPLFHSTLQMVSAVYSEVKGSNTLLGTLCSVAEMGVRSVGKAAASRATPLLERLEPQSE</sequence>
<evidence type="ECO:0000256" key="1">
    <source>
        <dbReference type="ARBA" id="ARBA00004502"/>
    </source>
</evidence>
<evidence type="ECO:0000256" key="3">
    <source>
        <dbReference type="ARBA" id="ARBA00022677"/>
    </source>
</evidence>
<dbReference type="Pfam" id="PF03036">
    <property type="entry name" value="Perilipin"/>
    <property type="match status" value="1"/>
</dbReference>
<evidence type="ECO:0000313" key="5">
    <source>
        <dbReference type="Proteomes" id="UP001230051"/>
    </source>
</evidence>
<dbReference type="GO" id="GO:0019915">
    <property type="term" value="P:lipid storage"/>
    <property type="evidence" value="ECO:0007669"/>
    <property type="project" value="TreeGrafter"/>
</dbReference>
<gene>
    <name evidence="4" type="ORF">AOXY_G28263</name>
</gene>
<dbReference type="GO" id="GO:0005829">
    <property type="term" value="C:cytosol"/>
    <property type="evidence" value="ECO:0007669"/>
    <property type="project" value="TreeGrafter"/>
</dbReference>
<dbReference type="InterPro" id="IPR004279">
    <property type="entry name" value="Perilipin"/>
</dbReference>
<reference evidence="4" key="1">
    <citation type="submission" date="2022-02" db="EMBL/GenBank/DDBJ databases">
        <title>Atlantic sturgeon de novo genome assembly.</title>
        <authorList>
            <person name="Stock M."/>
            <person name="Klopp C."/>
            <person name="Guiguen Y."/>
            <person name="Cabau C."/>
            <person name="Parinello H."/>
            <person name="Santidrian Yebra-Pimentel E."/>
            <person name="Kuhl H."/>
            <person name="Dirks R.P."/>
            <person name="Guessner J."/>
            <person name="Wuertz S."/>
            <person name="Du K."/>
            <person name="Schartl M."/>
        </authorList>
    </citation>
    <scope>NUCLEOTIDE SEQUENCE</scope>
    <source>
        <strain evidence="4">STURGEONOMICS-FGT-2020</strain>
        <tissue evidence="4">Whole blood</tissue>
    </source>
</reference>
<dbReference type="PANTHER" id="PTHR14024:SF48">
    <property type="entry name" value="PERILIPIN 6"/>
    <property type="match status" value="1"/>
</dbReference>
<accession>A0AAD8FT12</accession>
<evidence type="ECO:0000256" key="2">
    <source>
        <dbReference type="ARBA" id="ARBA00006311"/>
    </source>
</evidence>
<dbReference type="GO" id="GO:0005811">
    <property type="term" value="C:lipid droplet"/>
    <property type="evidence" value="ECO:0007669"/>
    <property type="project" value="UniProtKB-SubCell"/>
</dbReference>
<proteinExistence type="inferred from homology"/>
<comment type="similarity">
    <text evidence="2">Belongs to the perilipin family.</text>
</comment>
<dbReference type="GO" id="GO:0010890">
    <property type="term" value="P:positive regulation of triglyceride storage"/>
    <property type="evidence" value="ECO:0007669"/>
    <property type="project" value="TreeGrafter"/>
</dbReference>
<keyword evidence="3" id="KW-0551">Lipid droplet</keyword>
<name>A0AAD8FT12_ACIOX</name>
<evidence type="ECO:0008006" key="6">
    <source>
        <dbReference type="Google" id="ProtNLM"/>
    </source>
</evidence>
<comment type="caution">
    <text evidence="4">The sequence shown here is derived from an EMBL/GenBank/DDBJ whole genome shotgun (WGS) entry which is preliminary data.</text>
</comment>
<dbReference type="PANTHER" id="PTHR14024">
    <property type="entry name" value="PERILIPIN"/>
    <property type="match status" value="1"/>
</dbReference>
<comment type="subcellular location">
    <subcellularLocation>
        <location evidence="1">Lipid droplet</location>
    </subcellularLocation>
</comment>
<dbReference type="Proteomes" id="UP001230051">
    <property type="component" value="Unassembled WGS sequence"/>
</dbReference>
<evidence type="ECO:0000313" key="4">
    <source>
        <dbReference type="EMBL" id="KAK1154728.1"/>
    </source>
</evidence>
<dbReference type="AlphaFoldDB" id="A0AAD8FT12"/>
<keyword evidence="5" id="KW-1185">Reference proteome</keyword>
<dbReference type="EMBL" id="JAGXEW010000034">
    <property type="protein sequence ID" value="KAK1154728.1"/>
    <property type="molecule type" value="Genomic_DNA"/>
</dbReference>